<keyword evidence="2" id="KW-0326">Glycosidase</keyword>
<sequence length="831" mass="90043">MAQILAQTSQIVTPLDAGWRVAVVPAGAWDRATALAARDTDAFVPAPVPGTVAAALMAAGRYDPAQPTPLHDKDAWYVTTLDAGPCRLVFEGLATFAEVFLDGETILASTGMFEAHAIDVAPRAGAVLAIRFASLDAALEPLKGPRAKWRPQMIPNQKLRLVRTTLLGHMPGWCPEVHAVGPWRSILRIDRRPEAAPVRIDHADLRATRDGTTGTLSFDITGDWPEGATATLSCGGAFVTLSTEAGRVAGRLEIPDVAPWWPRTHGTPTLHEVRLEIAGTIADLGRVGFRTITIDHGPDGRRFDLLVNGVRIFCRGAVWTDADLVRLPGDRASLEPEFDRLAAAHVNMVRVGGTMAYQGRAFHDLCDERGILVFQDLMFANFDYPAADPTFLAQCETEVRELLDRLQTSPSLAILCGGSEVQQQAAMLGLPARALASDLFDRLVAEIVAAIRPDVAYIPSSPYGGELPFVADCGVTHYYGVGAYERPLEDARRANVTFAAECLAFANVPDETTLARHLAVPAVHDPRWKARVPRDLGASWDFEDTRDHYLGRVFGLDPARLRREDPARYLDASRAVVAEVIERTFDEWRRPGSPTAGALVWNWKDFLPGAGWGVTDATGRPKSAWYAMRRAFAPLRIILMDEGVNGLHVHVVNDRPTPVAGRLSLACLKDGATVVVRGERDVEVPARGSITLRATELFGAFFDATYAYRFGPPGHDLTVARLTAPTEAGAAPETAPLLAEAVQVPRWPTERTAVGLAARVDRDAEGWFVAVSAARAALHVHVADDTRVPLDDGFAVVPGRETIVRFFEGADPDARPAGTIRALNGLAPARY</sequence>
<dbReference type="Gene3D" id="3.20.20.80">
    <property type="entry name" value="Glycosidases"/>
    <property type="match status" value="1"/>
</dbReference>
<dbReference type="GO" id="GO:0004567">
    <property type="term" value="F:beta-mannosidase activity"/>
    <property type="evidence" value="ECO:0007669"/>
    <property type="project" value="TreeGrafter"/>
</dbReference>
<dbReference type="InterPro" id="IPR050887">
    <property type="entry name" value="Beta-mannosidase_GH2"/>
</dbReference>
<dbReference type="InterPro" id="IPR017853">
    <property type="entry name" value="GH"/>
</dbReference>
<dbReference type="Pfam" id="PF22666">
    <property type="entry name" value="Glyco_hydro_2_N2"/>
    <property type="match status" value="1"/>
</dbReference>
<organism evidence="4">
    <name type="scientific">Methyloraptor flagellatus</name>
    <dbReference type="NCBI Taxonomy" id="3162530"/>
    <lineage>
        <taxon>Bacteria</taxon>
        <taxon>Pseudomonadati</taxon>
        <taxon>Pseudomonadota</taxon>
        <taxon>Alphaproteobacteria</taxon>
        <taxon>Hyphomicrobiales</taxon>
        <taxon>Ancalomicrobiaceae</taxon>
        <taxon>Methyloraptor</taxon>
    </lineage>
</organism>
<evidence type="ECO:0000256" key="1">
    <source>
        <dbReference type="ARBA" id="ARBA00022801"/>
    </source>
</evidence>
<dbReference type="EMBL" id="CP158568">
    <property type="protein sequence ID" value="XBY42749.1"/>
    <property type="molecule type" value="Genomic_DNA"/>
</dbReference>
<dbReference type="Gene3D" id="2.60.120.260">
    <property type="entry name" value="Galactose-binding domain-like"/>
    <property type="match status" value="1"/>
</dbReference>
<dbReference type="GO" id="GO:0006516">
    <property type="term" value="P:glycoprotein catabolic process"/>
    <property type="evidence" value="ECO:0007669"/>
    <property type="project" value="TreeGrafter"/>
</dbReference>
<proteinExistence type="predicted"/>
<dbReference type="InterPro" id="IPR008979">
    <property type="entry name" value="Galactose-bd-like_sf"/>
</dbReference>
<dbReference type="InterPro" id="IPR036156">
    <property type="entry name" value="Beta-gal/glucu_dom_sf"/>
</dbReference>
<reference evidence="4" key="1">
    <citation type="submission" date="2024-06" db="EMBL/GenBank/DDBJ databases">
        <title>Methylostella associata gen. nov., sp. nov., a novel Ancalomicrobiaceae-affiliated facultatively methylotrophic bacteria that feed on methanotrophs of the genus Methylococcus.</title>
        <authorList>
            <person name="Saltykova V."/>
            <person name="Danilova O.V."/>
            <person name="Oshkin I.Y."/>
            <person name="Belova S.E."/>
            <person name="Pimenov N.V."/>
            <person name="Dedysh S.N."/>
        </authorList>
    </citation>
    <scope>NUCLEOTIDE SEQUENCE</scope>
    <source>
        <strain evidence="4">S20</strain>
    </source>
</reference>
<name>A0AAU7X3X3_9HYPH</name>
<dbReference type="SUPFAM" id="SSF51445">
    <property type="entry name" value="(Trans)glycosidases"/>
    <property type="match status" value="1"/>
</dbReference>
<keyword evidence="1 4" id="KW-0378">Hydrolase</keyword>
<dbReference type="AlphaFoldDB" id="A0AAU7X3X3"/>
<dbReference type="RefSeq" id="WP_407047850.1">
    <property type="nucleotide sequence ID" value="NZ_CP158568.1"/>
</dbReference>
<dbReference type="PANTHER" id="PTHR43730:SF1">
    <property type="entry name" value="BETA-MANNOSIDASE"/>
    <property type="match status" value="1"/>
</dbReference>
<dbReference type="PANTHER" id="PTHR43730">
    <property type="entry name" value="BETA-MANNOSIDASE"/>
    <property type="match status" value="1"/>
</dbReference>
<dbReference type="SUPFAM" id="SSF49785">
    <property type="entry name" value="Galactose-binding domain-like"/>
    <property type="match status" value="1"/>
</dbReference>
<evidence type="ECO:0000259" key="3">
    <source>
        <dbReference type="Pfam" id="PF22666"/>
    </source>
</evidence>
<evidence type="ECO:0000313" key="4">
    <source>
        <dbReference type="EMBL" id="XBY42749.1"/>
    </source>
</evidence>
<protein>
    <submittedName>
        <fullName evidence="4">Glycoside hydrolase family 2 protein</fullName>
    </submittedName>
</protein>
<feature type="domain" description="Beta-mannosidase-like galactose-binding" evidence="3">
    <location>
        <begin position="39"/>
        <end position="184"/>
    </location>
</feature>
<dbReference type="KEGG" id="mflg:ABS361_11490"/>
<dbReference type="SUPFAM" id="SSF49303">
    <property type="entry name" value="beta-Galactosidase/glucuronidase domain"/>
    <property type="match status" value="1"/>
</dbReference>
<gene>
    <name evidence="4" type="ORF">ABS361_11490</name>
</gene>
<accession>A0AAU7X3X3</accession>
<dbReference type="InterPro" id="IPR054593">
    <property type="entry name" value="Beta-mannosidase-like_N2"/>
</dbReference>
<evidence type="ECO:0000256" key="2">
    <source>
        <dbReference type="ARBA" id="ARBA00023295"/>
    </source>
</evidence>